<dbReference type="Gene3D" id="1.20.120.1080">
    <property type="match status" value="1"/>
</dbReference>
<dbReference type="CDD" id="cd17974">
    <property type="entry name" value="DEXHc_DHX16"/>
    <property type="match status" value="1"/>
</dbReference>
<dbReference type="Ensembl" id="ENSORLT00020032501.1">
    <property type="protein sequence ID" value="ENSORLP00020013129.1"/>
    <property type="gene ID" value="ENSORLG00020014134.1"/>
</dbReference>
<dbReference type="GO" id="GO:0045087">
    <property type="term" value="P:innate immune response"/>
    <property type="evidence" value="ECO:0007669"/>
    <property type="project" value="UniProtKB-KW"/>
</dbReference>
<dbReference type="Pfam" id="PF04408">
    <property type="entry name" value="WHD_HA2"/>
    <property type="match status" value="1"/>
</dbReference>
<keyword evidence="4" id="KW-0963">Cytoplasm</keyword>
<comment type="subcellular location">
    <subcellularLocation>
        <location evidence="1">Cytoplasm</location>
    </subcellularLocation>
    <subcellularLocation>
        <location evidence="2">Nucleus</location>
        <location evidence="2">Nucleoplasm</location>
    </subcellularLocation>
</comment>
<dbReference type="InterPro" id="IPR001650">
    <property type="entry name" value="Helicase_C-like"/>
</dbReference>
<proteinExistence type="inferred from homology"/>
<reference evidence="25 26" key="2">
    <citation type="submission" date="2017-04" db="EMBL/GenBank/DDBJ databases">
        <title>CpG methylation of centromeres and impact of large insertions on vertebrate speciation.</title>
        <authorList>
            <person name="Ichikawa K."/>
            <person name="Yoshimura J."/>
            <person name="Morishita S."/>
        </authorList>
    </citation>
    <scope>NUCLEOTIDE SEQUENCE</scope>
    <source>
        <strain evidence="25 26">HNI</strain>
    </source>
</reference>
<dbReference type="Pfam" id="PF21010">
    <property type="entry name" value="HA2_C"/>
    <property type="match status" value="1"/>
</dbReference>
<dbReference type="GO" id="GO:0016787">
    <property type="term" value="F:hydrolase activity"/>
    <property type="evidence" value="ECO:0007669"/>
    <property type="project" value="UniProtKB-KW"/>
</dbReference>
<dbReference type="PANTHER" id="PTHR18934:SF83">
    <property type="entry name" value="PRE-MRNA-SPLICING FACTOR ATP-DEPENDENT RNA HELICASE DHX16"/>
    <property type="match status" value="1"/>
</dbReference>
<dbReference type="Proteomes" id="UP000265180">
    <property type="component" value="Chromosome 16"/>
</dbReference>
<dbReference type="Gene3D" id="3.40.50.300">
    <property type="entry name" value="P-loop containing nucleotide triphosphate hydrolases"/>
    <property type="match status" value="2"/>
</dbReference>
<dbReference type="GO" id="GO:0005654">
    <property type="term" value="C:nucleoplasm"/>
    <property type="evidence" value="ECO:0007669"/>
    <property type="project" value="UniProtKB-SubCell"/>
</dbReference>
<organism evidence="25 26">
    <name type="scientific">Oryzias latipes</name>
    <name type="common">Japanese rice fish</name>
    <name type="synonym">Japanese killifish</name>
    <dbReference type="NCBI Taxonomy" id="8090"/>
    <lineage>
        <taxon>Eukaryota</taxon>
        <taxon>Metazoa</taxon>
        <taxon>Chordata</taxon>
        <taxon>Craniata</taxon>
        <taxon>Vertebrata</taxon>
        <taxon>Euteleostomi</taxon>
        <taxon>Actinopterygii</taxon>
        <taxon>Neopterygii</taxon>
        <taxon>Teleostei</taxon>
        <taxon>Neoteleostei</taxon>
        <taxon>Acanthomorphata</taxon>
        <taxon>Ovalentaria</taxon>
        <taxon>Atherinomorphae</taxon>
        <taxon>Beloniformes</taxon>
        <taxon>Adrianichthyidae</taxon>
        <taxon>Oryziinae</taxon>
        <taxon>Oryzias</taxon>
    </lineage>
</organism>
<keyword evidence="9" id="KW-0547">Nucleotide-binding</keyword>
<evidence type="ECO:0000256" key="6">
    <source>
        <dbReference type="ARBA" id="ARBA00022588"/>
    </source>
</evidence>
<feature type="compositionally biased region" description="Basic residues" evidence="22">
    <location>
        <begin position="196"/>
        <end position="207"/>
    </location>
</feature>
<evidence type="ECO:0000256" key="22">
    <source>
        <dbReference type="SAM" id="MobiDB-lite"/>
    </source>
</evidence>
<dbReference type="SMART" id="SM00490">
    <property type="entry name" value="HELICc"/>
    <property type="match status" value="1"/>
</dbReference>
<evidence type="ECO:0000259" key="24">
    <source>
        <dbReference type="PROSITE" id="PS51194"/>
    </source>
</evidence>
<dbReference type="InterPro" id="IPR011545">
    <property type="entry name" value="DEAD/DEAH_box_helicase_dom"/>
</dbReference>
<evidence type="ECO:0000256" key="21">
    <source>
        <dbReference type="ARBA" id="ARBA00079549"/>
    </source>
</evidence>
<dbReference type="SMART" id="SM00847">
    <property type="entry name" value="HA2"/>
    <property type="match status" value="1"/>
</dbReference>
<evidence type="ECO:0000313" key="26">
    <source>
        <dbReference type="Proteomes" id="UP000265180"/>
    </source>
</evidence>
<evidence type="ECO:0000256" key="18">
    <source>
        <dbReference type="ARBA" id="ARBA00061692"/>
    </source>
</evidence>
<evidence type="ECO:0000256" key="4">
    <source>
        <dbReference type="ARBA" id="ARBA00022490"/>
    </source>
</evidence>
<keyword evidence="11" id="KW-0347">Helicase</keyword>
<evidence type="ECO:0000256" key="1">
    <source>
        <dbReference type="ARBA" id="ARBA00004496"/>
    </source>
</evidence>
<keyword evidence="5" id="KW-0597">Phosphoprotein</keyword>
<dbReference type="PROSITE" id="PS51194">
    <property type="entry name" value="HELICASE_CTER"/>
    <property type="match status" value="1"/>
</dbReference>
<keyword evidence="8" id="KW-0747">Spliceosome</keyword>
<dbReference type="InterPro" id="IPR014001">
    <property type="entry name" value="Helicase_ATP-bd"/>
</dbReference>
<evidence type="ECO:0000256" key="17">
    <source>
        <dbReference type="ARBA" id="ARBA00060352"/>
    </source>
</evidence>
<evidence type="ECO:0000256" key="10">
    <source>
        <dbReference type="ARBA" id="ARBA00022801"/>
    </source>
</evidence>
<dbReference type="SUPFAM" id="SSF52540">
    <property type="entry name" value="P-loop containing nucleoside triphosphate hydrolases"/>
    <property type="match status" value="1"/>
</dbReference>
<keyword evidence="7" id="KW-0507">mRNA processing</keyword>
<dbReference type="PROSITE" id="PS00690">
    <property type="entry name" value="DEAH_ATP_HELICASE"/>
    <property type="match status" value="1"/>
</dbReference>
<feature type="region of interest" description="Disordered" evidence="22">
    <location>
        <begin position="1000"/>
        <end position="1021"/>
    </location>
</feature>
<evidence type="ECO:0000256" key="12">
    <source>
        <dbReference type="ARBA" id="ARBA00022840"/>
    </source>
</evidence>
<keyword evidence="13" id="KW-0391">Immunity</keyword>
<feature type="domain" description="Helicase C-terminal" evidence="24">
    <location>
        <begin position="578"/>
        <end position="751"/>
    </location>
</feature>
<evidence type="ECO:0000256" key="7">
    <source>
        <dbReference type="ARBA" id="ARBA00022664"/>
    </source>
</evidence>
<comment type="catalytic activity">
    <reaction evidence="16">
        <text>ATP + H2O = ADP + phosphate + H(+)</text>
        <dbReference type="Rhea" id="RHEA:13065"/>
        <dbReference type="ChEBI" id="CHEBI:15377"/>
        <dbReference type="ChEBI" id="CHEBI:15378"/>
        <dbReference type="ChEBI" id="CHEBI:30616"/>
        <dbReference type="ChEBI" id="CHEBI:43474"/>
        <dbReference type="ChEBI" id="CHEBI:456216"/>
        <dbReference type="EC" id="3.6.4.13"/>
    </reaction>
</comment>
<evidence type="ECO:0000256" key="19">
    <source>
        <dbReference type="ARBA" id="ARBA00062452"/>
    </source>
</evidence>
<evidence type="ECO:0000256" key="16">
    <source>
        <dbReference type="ARBA" id="ARBA00047984"/>
    </source>
</evidence>
<evidence type="ECO:0000259" key="23">
    <source>
        <dbReference type="PROSITE" id="PS51192"/>
    </source>
</evidence>
<dbReference type="EC" id="3.6.4.13" evidence="3"/>
<feature type="domain" description="Helicase ATP-binding" evidence="23">
    <location>
        <begin position="389"/>
        <end position="553"/>
    </location>
</feature>
<dbReference type="Pfam" id="PF00270">
    <property type="entry name" value="DEAD"/>
    <property type="match status" value="1"/>
</dbReference>
<evidence type="ECO:0000256" key="15">
    <source>
        <dbReference type="ARBA" id="ARBA00023242"/>
    </source>
</evidence>
<dbReference type="PANTHER" id="PTHR18934">
    <property type="entry name" value="ATP-DEPENDENT RNA HELICASE"/>
    <property type="match status" value="1"/>
</dbReference>
<dbReference type="InterPro" id="IPR002464">
    <property type="entry name" value="DNA/RNA_helicase_DEAH_CS"/>
</dbReference>
<dbReference type="Pfam" id="PF00271">
    <property type="entry name" value="Helicase_C"/>
    <property type="match status" value="1"/>
</dbReference>
<sequence length="1021" mass="117594">MASLEQWVNDRLHDILGLSDRYVSQFMIGIARKSSSPEDFVSRLEQTGTIDIDQTVASFAKELFDKIPHKQVAEKPARAIERQALEMQRKNQTYTLLEDSDSGEDAVKEEQKGKKNKDRGGKRKHIRQKKYSESSSEDEAPKSSENEEWEKEERERLQDIEERDAFAERVRQKDKDKTRNITERTDKKVKDAKLRRELRKKSRQSYLKKREAEKLEDLEAEIKDEEYFFSLDELTERERRDLEHKRILRDLAQDYKKAGAKEQEERKNRYYMPEEKRRKDVPERDLELEEIPMELGGEQGRWEEERLKTASLSFGAKKEREQGMREEQERYQLILEEEEMIEFVTTAITMKGTRKEEKAHALSQAELKKQSMQEVRRSLPIFPYREDLLAAINEHQVLVIEGETGSGKTTQIPQYLMEEGYTNGGMKIGCTQPRRVAAMSVAARVAEEIGVKLGNEVGYSIRFEDCTSERTVLKYMTDGMLLREFLTEPDLASYSVILIDEAHERTLHTDILFGLIKDIARFRPDLKVLVASATLDTERFSSFFDDAPVFRIPGRRFPVDIFYTKAPEADYLDACVVSVLQIHVTQPPGDILVFLTGQEEIEACCELLQERCRRLGSKIAELLVLPIYANLPSDMQAKIFTPTPPGARKVVVATNIAETSLTIDGIIYVIDPGFCKQKSYNARTGMESLIVTPCSRASANQRAGRAGRVAAGKCFRLYTAWAFKHEMEETTVPEIQRTNLGNVVLLLKSLGINDLIHFDFMDPPPHETLVLALEQLYALGALNHLGELTKLGRRMAELPVDPMLSKMILASEQYKCSEEVLTIAAMLSVNNSIFYRPKDKVVHADNARMNFVVPGGDHLVLLNVYTQWVESGFSTQWCYENFIQFRSMRRARDVRDQLEGLMERIEVEVVSCQGENVPIRKAVTAGYFYHTARLSKGGYKTVKHQQTVYTHPNSSLFEEQPRWLIYHELVFTTKEFMRQVIEIESAWLLEVAPHYYKSKELEDSSNKKMPRKQGKAKEELG</sequence>
<dbReference type="InterPro" id="IPR011709">
    <property type="entry name" value="DEAD-box_helicase_OB_fold"/>
</dbReference>
<dbReference type="GO" id="GO:0003724">
    <property type="term" value="F:RNA helicase activity"/>
    <property type="evidence" value="ECO:0007669"/>
    <property type="project" value="UniProtKB-EC"/>
</dbReference>
<dbReference type="CDD" id="cd18791">
    <property type="entry name" value="SF2_C_RHA"/>
    <property type="match status" value="1"/>
</dbReference>
<dbReference type="SMART" id="SM00487">
    <property type="entry name" value="DEXDc"/>
    <property type="match status" value="1"/>
</dbReference>
<dbReference type="InterPro" id="IPR027417">
    <property type="entry name" value="P-loop_NTPase"/>
</dbReference>
<keyword evidence="10" id="KW-0378">Hydrolase</keyword>
<keyword evidence="14" id="KW-0508">mRNA splicing</keyword>
<keyword evidence="12" id="KW-0067">ATP-binding</keyword>
<feature type="compositionally biased region" description="Basic and acidic residues" evidence="22">
    <location>
        <begin position="139"/>
        <end position="195"/>
    </location>
</feature>
<accession>A0A3P9KXD7</accession>
<evidence type="ECO:0000256" key="13">
    <source>
        <dbReference type="ARBA" id="ARBA00022859"/>
    </source>
</evidence>
<evidence type="ECO:0000256" key="11">
    <source>
        <dbReference type="ARBA" id="ARBA00022806"/>
    </source>
</evidence>
<keyword evidence="6" id="KW-0399">Innate immunity</keyword>
<dbReference type="FunFam" id="3.40.50.300:FF:000818">
    <property type="entry name" value="pre-mRNA-splicing factor ATP-dependent RNA helicase DHX16"/>
    <property type="match status" value="1"/>
</dbReference>
<comment type="similarity">
    <text evidence="18">Belongs to the DEAD box helicase family. DEAH subfamily. DDX16/PRP8 sub-subfamily.</text>
</comment>
<dbReference type="GO" id="GO:0005524">
    <property type="term" value="F:ATP binding"/>
    <property type="evidence" value="ECO:0007669"/>
    <property type="project" value="UniProtKB-KW"/>
</dbReference>
<feature type="compositionally biased region" description="Basic residues" evidence="22">
    <location>
        <begin position="114"/>
        <end position="129"/>
    </location>
</feature>
<dbReference type="AlphaFoldDB" id="A0A3P9KXD7"/>
<evidence type="ECO:0000256" key="8">
    <source>
        <dbReference type="ARBA" id="ARBA00022728"/>
    </source>
</evidence>
<evidence type="ECO:0000256" key="20">
    <source>
        <dbReference type="ARBA" id="ARBA00069571"/>
    </source>
</evidence>
<dbReference type="FunFam" id="1.20.120.1080:FF:000001">
    <property type="entry name" value="Pre-mRNA-splicing factor ATP-dependent RNA helicase"/>
    <property type="match status" value="1"/>
</dbReference>
<reference key="1">
    <citation type="journal article" date="2007" name="Nature">
        <title>The medaka draft genome and insights into vertebrate genome evolution.</title>
        <authorList>
            <person name="Kasahara M."/>
            <person name="Naruse K."/>
            <person name="Sasaki S."/>
            <person name="Nakatani Y."/>
            <person name="Qu W."/>
            <person name="Ahsan B."/>
            <person name="Yamada T."/>
            <person name="Nagayasu Y."/>
            <person name="Doi K."/>
            <person name="Kasai Y."/>
            <person name="Jindo T."/>
            <person name="Kobayashi D."/>
            <person name="Shimada A."/>
            <person name="Toyoda A."/>
            <person name="Kuroki Y."/>
            <person name="Fujiyama A."/>
            <person name="Sasaki T."/>
            <person name="Shimizu A."/>
            <person name="Asakawa S."/>
            <person name="Shimizu N."/>
            <person name="Hashimoto S."/>
            <person name="Yang J."/>
            <person name="Lee Y."/>
            <person name="Matsushima K."/>
            <person name="Sugano S."/>
            <person name="Sakaizumi M."/>
            <person name="Narita T."/>
            <person name="Ohishi K."/>
            <person name="Haga S."/>
            <person name="Ohta F."/>
            <person name="Nomoto H."/>
            <person name="Nogata K."/>
            <person name="Morishita T."/>
            <person name="Endo T."/>
            <person name="Shin-I T."/>
            <person name="Takeda H."/>
            <person name="Morishita S."/>
            <person name="Kohara Y."/>
        </authorList>
    </citation>
    <scope>NUCLEOTIDE SEQUENCE [LARGE SCALE GENOMIC DNA]</scope>
    <source>
        <strain>Hd-rR</strain>
    </source>
</reference>
<evidence type="ECO:0000313" key="25">
    <source>
        <dbReference type="Ensembl" id="ENSORLP00020013129.1"/>
    </source>
</evidence>
<dbReference type="InterPro" id="IPR007502">
    <property type="entry name" value="Helicase-assoc_dom"/>
</dbReference>
<dbReference type="GO" id="GO:0005681">
    <property type="term" value="C:spliceosomal complex"/>
    <property type="evidence" value="ECO:0007669"/>
    <property type="project" value="UniProtKB-KW"/>
</dbReference>
<keyword evidence="15" id="KW-0539">Nucleus</keyword>
<evidence type="ECO:0000256" key="5">
    <source>
        <dbReference type="ARBA" id="ARBA00022553"/>
    </source>
</evidence>
<reference evidence="25" key="3">
    <citation type="submission" date="2025-08" db="UniProtKB">
        <authorList>
            <consortium name="Ensembl"/>
        </authorList>
    </citation>
    <scope>IDENTIFICATION</scope>
    <source>
        <strain evidence="25">HNI</strain>
    </source>
</reference>
<dbReference type="FunFam" id="3.40.50.300:FF:000007">
    <property type="entry name" value="Pre-mRNA-splicing factor ATP-dependent RNA helicase"/>
    <property type="match status" value="1"/>
</dbReference>
<dbReference type="InterPro" id="IPR048333">
    <property type="entry name" value="HA2_WH"/>
</dbReference>
<dbReference type="GO" id="GO:0003676">
    <property type="term" value="F:nucleic acid binding"/>
    <property type="evidence" value="ECO:0007669"/>
    <property type="project" value="InterPro"/>
</dbReference>
<dbReference type="GO" id="GO:0000398">
    <property type="term" value="P:mRNA splicing, via spliceosome"/>
    <property type="evidence" value="ECO:0007669"/>
    <property type="project" value="UniProtKB-ARBA"/>
</dbReference>
<evidence type="ECO:0000256" key="2">
    <source>
        <dbReference type="ARBA" id="ARBA00004642"/>
    </source>
</evidence>
<dbReference type="Pfam" id="PF07717">
    <property type="entry name" value="OB_NTP_bind"/>
    <property type="match status" value="1"/>
</dbReference>
<evidence type="ECO:0000256" key="14">
    <source>
        <dbReference type="ARBA" id="ARBA00023187"/>
    </source>
</evidence>
<protein>
    <recommendedName>
        <fullName evidence="20">Pre-mRNA-splicing factor ATP-dependent RNA helicase DHX16</fullName>
        <ecNumber evidence="3">3.6.4.13</ecNumber>
    </recommendedName>
    <alternativeName>
        <fullName evidence="21">DEAH-box protein 16</fullName>
    </alternativeName>
</protein>
<dbReference type="GO" id="GO:0005737">
    <property type="term" value="C:cytoplasm"/>
    <property type="evidence" value="ECO:0007669"/>
    <property type="project" value="UniProtKB-SubCell"/>
</dbReference>
<evidence type="ECO:0000256" key="3">
    <source>
        <dbReference type="ARBA" id="ARBA00012552"/>
    </source>
</evidence>
<comment type="subunit">
    <text evidence="19">Component of pre-catalytic spliceosome complexes. Component of the minor spliceosome, which splices U12-type introns. Interacts with GPKOW. Interacts with TRIM6. Interacts with RIGI.</text>
</comment>
<comment type="function">
    <text evidence="17">Required for pre-mRNA splicing as a component of the spliceosome. Contributes to pre-mRNA splicing after spliceosome formation and prior to the first transesterification reaction. As a component of the minor spliceosome, involved in the splicing of U12-type introns in pre-mRNAs. Also plays a role in innate antiviral response by acting as a pattern recognition receptor sensing splicing signals in viral RNA. Mechanistically, TRIM6 promotes the interaction between unanchored 'Lys-48'-polyubiquitin chains and DHX16, leading to DHX16 interaction with RIGI and ssRNA to amplify RIGI-dependent innate antiviral immune responses.</text>
</comment>
<dbReference type="PROSITE" id="PS51192">
    <property type="entry name" value="HELICASE_ATP_BIND_1"/>
    <property type="match status" value="1"/>
</dbReference>
<feature type="region of interest" description="Disordered" evidence="22">
    <location>
        <begin position="93"/>
        <end position="210"/>
    </location>
</feature>
<name>A0A3P9KXD7_ORYLA</name>
<evidence type="ECO:0000256" key="9">
    <source>
        <dbReference type="ARBA" id="ARBA00022741"/>
    </source>
</evidence>
<reference evidence="25" key="4">
    <citation type="submission" date="2025-09" db="UniProtKB">
        <authorList>
            <consortium name="Ensembl"/>
        </authorList>
    </citation>
    <scope>IDENTIFICATION</scope>
    <source>
        <strain evidence="25">HNI</strain>
    </source>
</reference>